<evidence type="ECO:0000256" key="1">
    <source>
        <dbReference type="ARBA" id="ARBA00005953"/>
    </source>
</evidence>
<sequence>MARIKLELPETFTFSTLLPIRITDVNYGGHVGNDTILSLLHEARMQYLKHYGYSELDMDGVSLIMGDVAIEFKNEVFYGNTLRAYVTAFDFSRVSFDLAYMLVNEGDEKVVALAKTGMICFDYNKRKTASVPEVVKEKLSGI</sequence>
<name>A0A1M5AG91_9BACT</name>
<proteinExistence type="inferred from homology"/>
<dbReference type="Gene3D" id="3.10.129.10">
    <property type="entry name" value="Hotdog Thioesterase"/>
    <property type="match status" value="1"/>
</dbReference>
<evidence type="ECO:0000313" key="3">
    <source>
        <dbReference type="EMBL" id="SHF29291.1"/>
    </source>
</evidence>
<dbReference type="InterPro" id="IPR050563">
    <property type="entry name" value="4-hydroxybenzoyl-CoA_TE"/>
</dbReference>
<evidence type="ECO:0000313" key="4">
    <source>
        <dbReference type="Proteomes" id="UP000184368"/>
    </source>
</evidence>
<dbReference type="CDD" id="cd00586">
    <property type="entry name" value="4HBT"/>
    <property type="match status" value="1"/>
</dbReference>
<comment type="similarity">
    <text evidence="1">Belongs to the 4-hydroxybenzoyl-CoA thioesterase family.</text>
</comment>
<dbReference type="PANTHER" id="PTHR31793:SF27">
    <property type="entry name" value="NOVEL THIOESTERASE SUPERFAMILY DOMAIN AND SAPOSIN A-TYPE DOMAIN CONTAINING PROTEIN (0610012H03RIK)"/>
    <property type="match status" value="1"/>
</dbReference>
<organism evidence="3 4">
    <name type="scientific">Cnuella takakiae</name>
    <dbReference type="NCBI Taxonomy" id="1302690"/>
    <lineage>
        <taxon>Bacteria</taxon>
        <taxon>Pseudomonadati</taxon>
        <taxon>Bacteroidota</taxon>
        <taxon>Chitinophagia</taxon>
        <taxon>Chitinophagales</taxon>
        <taxon>Chitinophagaceae</taxon>
        <taxon>Cnuella</taxon>
    </lineage>
</organism>
<dbReference type="InterPro" id="IPR029069">
    <property type="entry name" value="HotDog_dom_sf"/>
</dbReference>
<reference evidence="3 4" key="1">
    <citation type="submission" date="2016-11" db="EMBL/GenBank/DDBJ databases">
        <authorList>
            <person name="Jaros S."/>
            <person name="Januszkiewicz K."/>
            <person name="Wedrychowicz H."/>
        </authorList>
    </citation>
    <scope>NUCLEOTIDE SEQUENCE [LARGE SCALE GENOMIC DNA]</scope>
    <source>
        <strain evidence="3 4">DSM 26897</strain>
    </source>
</reference>
<keyword evidence="4" id="KW-1185">Reference proteome</keyword>
<dbReference type="SUPFAM" id="SSF54637">
    <property type="entry name" value="Thioesterase/thiol ester dehydrase-isomerase"/>
    <property type="match status" value="1"/>
</dbReference>
<dbReference type="STRING" id="1302690.BUE76_08745"/>
<dbReference type="OrthoDB" id="333038at2"/>
<dbReference type="AlphaFoldDB" id="A0A1M5AG91"/>
<dbReference type="PANTHER" id="PTHR31793">
    <property type="entry name" value="4-HYDROXYBENZOYL-COA THIOESTERASE FAMILY MEMBER"/>
    <property type="match status" value="1"/>
</dbReference>
<evidence type="ECO:0000256" key="2">
    <source>
        <dbReference type="ARBA" id="ARBA00022801"/>
    </source>
</evidence>
<dbReference type="Proteomes" id="UP000184368">
    <property type="component" value="Unassembled WGS sequence"/>
</dbReference>
<dbReference type="GO" id="GO:0047617">
    <property type="term" value="F:fatty acyl-CoA hydrolase activity"/>
    <property type="evidence" value="ECO:0007669"/>
    <property type="project" value="TreeGrafter"/>
</dbReference>
<gene>
    <name evidence="3" type="ORF">SAMN05444008_106252</name>
</gene>
<protein>
    <submittedName>
        <fullName evidence="3">Acyl-CoA thioester hydrolase, YbgC/YbaW family</fullName>
    </submittedName>
</protein>
<dbReference type="Pfam" id="PF13279">
    <property type="entry name" value="4HBT_2"/>
    <property type="match status" value="1"/>
</dbReference>
<dbReference type="EMBL" id="FQUO01000006">
    <property type="protein sequence ID" value="SHF29291.1"/>
    <property type="molecule type" value="Genomic_DNA"/>
</dbReference>
<keyword evidence="2 3" id="KW-0378">Hydrolase</keyword>
<accession>A0A1M5AG91</accession>
<dbReference type="RefSeq" id="WP_073042672.1">
    <property type="nucleotide sequence ID" value="NZ_FQUO01000006.1"/>
</dbReference>